<reference evidence="3" key="1">
    <citation type="submission" date="2020-07" db="EMBL/GenBank/DDBJ databases">
        <authorList>
            <person name="Pettersson B.M.F."/>
            <person name="Behra P.R.K."/>
            <person name="Ramesh M."/>
            <person name="Das S."/>
            <person name="Dasgupta S."/>
            <person name="Kirsebom L.A."/>
        </authorList>
    </citation>
    <scope>NUCLEOTIDE SEQUENCE</scope>
    <source>
        <strain evidence="3">DSM 44615</strain>
    </source>
</reference>
<protein>
    <recommendedName>
        <fullName evidence="2">DUF6199 domain-containing protein</fullName>
    </recommendedName>
</protein>
<proteinExistence type="predicted"/>
<dbReference type="Pfam" id="PF19701">
    <property type="entry name" value="DUF6199"/>
    <property type="match status" value="1"/>
</dbReference>
<gene>
    <name evidence="3" type="ORF">H7I41_28245</name>
</gene>
<dbReference type="Proteomes" id="UP001140293">
    <property type="component" value="Unassembled WGS sequence"/>
</dbReference>
<evidence type="ECO:0000313" key="4">
    <source>
        <dbReference type="Proteomes" id="UP001140293"/>
    </source>
</evidence>
<evidence type="ECO:0000259" key="2">
    <source>
        <dbReference type="Pfam" id="PF19701"/>
    </source>
</evidence>
<dbReference type="InterPro" id="IPR045679">
    <property type="entry name" value="DUF6199"/>
</dbReference>
<keyword evidence="1" id="KW-0472">Membrane</keyword>
<dbReference type="EMBL" id="JACKSJ010000254">
    <property type="protein sequence ID" value="MCV7173821.1"/>
    <property type="molecule type" value="Genomic_DNA"/>
</dbReference>
<sequence length="246" mass="27155">MGFAIVVMLIGVPIGLFMLLQPRKMWWLFESWKFRNPEANEPSDAAYLMTALGGLGVIAAVVFGGIMFWSADSDYKNLIAQQEADKQARADRQAAIDAYVAPPPENRGPLPVIGYTVRQTPRGEFYDLYYLAPRDTFPASGKYIDDRDLWDCLHSVGVRNTETNAVQLNPGLAWAPERPPSEGAYDKCTADRVAEPGFSIARQFFKRPDPAAPIVTDSSIVDVKGEILAPAKPGNVVPRLDAEPKR</sequence>
<keyword evidence="1" id="KW-0812">Transmembrane</keyword>
<name>A0A9X3BZ06_9MYCO</name>
<organism evidence="3 4">
    <name type="scientific">[Mycobacterium] manitobense</name>
    <dbReference type="NCBI Taxonomy" id="190147"/>
    <lineage>
        <taxon>Bacteria</taxon>
        <taxon>Bacillati</taxon>
        <taxon>Actinomycetota</taxon>
        <taxon>Actinomycetes</taxon>
        <taxon>Mycobacteriales</taxon>
        <taxon>Mycobacteriaceae</taxon>
        <taxon>Mycolicibacterium</taxon>
    </lineage>
</organism>
<feature type="transmembrane region" description="Helical" evidence="1">
    <location>
        <begin position="46"/>
        <end position="69"/>
    </location>
</feature>
<keyword evidence="1" id="KW-1133">Transmembrane helix</keyword>
<dbReference type="RefSeq" id="WP_264015990.1">
    <property type="nucleotide sequence ID" value="NZ_JACKSJ010000254.1"/>
</dbReference>
<dbReference type="AlphaFoldDB" id="A0A9X3BZ06"/>
<comment type="caution">
    <text evidence="3">The sequence shown here is derived from an EMBL/GenBank/DDBJ whole genome shotgun (WGS) entry which is preliminary data.</text>
</comment>
<feature type="domain" description="DUF6199" evidence="2">
    <location>
        <begin position="8"/>
        <end position="65"/>
    </location>
</feature>
<reference evidence="3" key="2">
    <citation type="journal article" date="2022" name="BMC Genomics">
        <title>Comparative genome analysis of mycobacteria focusing on tRNA and non-coding RNA.</title>
        <authorList>
            <person name="Behra P.R.K."/>
            <person name="Pettersson B.M.F."/>
            <person name="Ramesh M."/>
            <person name="Das S."/>
            <person name="Dasgupta S."/>
            <person name="Kirsebom L.A."/>
        </authorList>
    </citation>
    <scope>NUCLEOTIDE SEQUENCE</scope>
    <source>
        <strain evidence="3">DSM 44615</strain>
    </source>
</reference>
<keyword evidence="4" id="KW-1185">Reference proteome</keyword>
<accession>A0A9X3BZ06</accession>
<evidence type="ECO:0000256" key="1">
    <source>
        <dbReference type="SAM" id="Phobius"/>
    </source>
</evidence>
<evidence type="ECO:0000313" key="3">
    <source>
        <dbReference type="EMBL" id="MCV7173821.1"/>
    </source>
</evidence>